<evidence type="ECO:0000256" key="5">
    <source>
        <dbReference type="ARBA" id="ARBA00022989"/>
    </source>
</evidence>
<comment type="subcellular location">
    <subcellularLocation>
        <location evidence="1">Cell membrane</location>
        <topology evidence="1">Multi-pass membrane protein</topology>
    </subcellularLocation>
</comment>
<reference evidence="10 11" key="1">
    <citation type="submission" date="2019-08" db="EMBL/GenBank/DDBJ databases">
        <title>Lewinella sp. strain SSH13 Genome sequencing and assembly.</title>
        <authorList>
            <person name="Kim I."/>
        </authorList>
    </citation>
    <scope>NUCLEOTIDE SEQUENCE [LARGE SCALE GENOMIC DNA]</scope>
    <source>
        <strain evidence="10 11">SSH13</strain>
    </source>
</reference>
<feature type="transmembrane region" description="Helical" evidence="7">
    <location>
        <begin position="403"/>
        <end position="428"/>
    </location>
</feature>
<comment type="caution">
    <text evidence="10">The sequence shown here is derived from an EMBL/GenBank/DDBJ whole genome shotgun (WGS) entry which is preliminary data.</text>
</comment>
<dbReference type="InterPro" id="IPR003838">
    <property type="entry name" value="ABC3_permease_C"/>
</dbReference>
<dbReference type="OrthoDB" id="1522670at2"/>
<keyword evidence="11" id="KW-1185">Reference proteome</keyword>
<feature type="transmembrane region" description="Helical" evidence="7">
    <location>
        <begin position="23"/>
        <end position="48"/>
    </location>
</feature>
<keyword evidence="3" id="KW-1003">Cell membrane</keyword>
<evidence type="ECO:0000256" key="2">
    <source>
        <dbReference type="ARBA" id="ARBA00005236"/>
    </source>
</evidence>
<dbReference type="EMBL" id="VOXD01000002">
    <property type="protein sequence ID" value="TXF91379.1"/>
    <property type="molecule type" value="Genomic_DNA"/>
</dbReference>
<dbReference type="Pfam" id="PF02687">
    <property type="entry name" value="FtsX"/>
    <property type="match status" value="1"/>
</dbReference>
<evidence type="ECO:0000256" key="3">
    <source>
        <dbReference type="ARBA" id="ARBA00022475"/>
    </source>
</evidence>
<name>A0A5C7G0U2_9BACT</name>
<dbReference type="GO" id="GO:0044874">
    <property type="term" value="P:lipoprotein localization to outer membrane"/>
    <property type="evidence" value="ECO:0007669"/>
    <property type="project" value="TreeGrafter"/>
</dbReference>
<sequence>MNLPLFLARNVAKGGTKSISRTIIGIAVAAVAISMATMVLASALIFGFKSEISDKIFGFWGHIHITADAASYRILDSYNYPISNKQDFYPSLDTTGQITLEAYSGGLGEKGGEATTTKGGIDHIQQFIVLPGVASVYKEGERLPVQEALILKGIAEDYDWENFGRYLIEGERLEVTPDSTSRGIIISSITANRMQVGLGDRVDFTFIDRSLKERPRKFTVTGIYKTGLEEYDRQFALVDIKQPRALLGWEEDQVGGFEVTIDNLDDLEAISGYIHYQVLPQDLYGESIRKKIHTLFSWLDIQDYNWALILTLMVIVAIINMMTALLILILERTNMIGTLKALGQNNWSIRQIFLYYAAFIIIVGLLLGNAIGLALCWVQKTFELVKLDEESYYLSVAPIDVDWMTVIGLNLGTFLITLVFLVVPSYLVTRIDPVKAIRFK</sequence>
<dbReference type="Proteomes" id="UP000321907">
    <property type="component" value="Unassembled WGS sequence"/>
</dbReference>
<dbReference type="RefSeq" id="WP_147928918.1">
    <property type="nucleotide sequence ID" value="NZ_VOXD01000002.1"/>
</dbReference>
<organism evidence="10 11">
    <name type="scientific">Neolewinella aurantiaca</name>
    <dbReference type="NCBI Taxonomy" id="2602767"/>
    <lineage>
        <taxon>Bacteria</taxon>
        <taxon>Pseudomonadati</taxon>
        <taxon>Bacteroidota</taxon>
        <taxon>Saprospiria</taxon>
        <taxon>Saprospirales</taxon>
        <taxon>Lewinellaceae</taxon>
        <taxon>Neolewinella</taxon>
    </lineage>
</organism>
<dbReference type="InterPro" id="IPR051447">
    <property type="entry name" value="Lipoprotein-release_system"/>
</dbReference>
<feature type="domain" description="MacB-like periplasmic core" evidence="9">
    <location>
        <begin position="26"/>
        <end position="271"/>
    </location>
</feature>
<keyword evidence="6 7" id="KW-0472">Membrane</keyword>
<feature type="transmembrane region" description="Helical" evidence="7">
    <location>
        <begin position="352"/>
        <end position="375"/>
    </location>
</feature>
<comment type="similarity">
    <text evidence="2">Belongs to the ABC-4 integral membrane protein family. LolC/E subfamily.</text>
</comment>
<dbReference type="Pfam" id="PF12704">
    <property type="entry name" value="MacB_PCD"/>
    <property type="match status" value="1"/>
</dbReference>
<dbReference type="PANTHER" id="PTHR30489">
    <property type="entry name" value="LIPOPROTEIN-RELEASING SYSTEM TRANSMEMBRANE PROTEIN LOLE"/>
    <property type="match status" value="1"/>
</dbReference>
<proteinExistence type="inferred from homology"/>
<accession>A0A5C7G0U2</accession>
<evidence type="ECO:0000259" key="9">
    <source>
        <dbReference type="Pfam" id="PF12704"/>
    </source>
</evidence>
<evidence type="ECO:0000256" key="1">
    <source>
        <dbReference type="ARBA" id="ARBA00004651"/>
    </source>
</evidence>
<feature type="transmembrane region" description="Helical" evidence="7">
    <location>
        <begin position="306"/>
        <end position="331"/>
    </location>
</feature>
<evidence type="ECO:0000259" key="8">
    <source>
        <dbReference type="Pfam" id="PF02687"/>
    </source>
</evidence>
<evidence type="ECO:0000313" key="10">
    <source>
        <dbReference type="EMBL" id="TXF91379.1"/>
    </source>
</evidence>
<evidence type="ECO:0000256" key="6">
    <source>
        <dbReference type="ARBA" id="ARBA00023136"/>
    </source>
</evidence>
<dbReference type="InterPro" id="IPR025857">
    <property type="entry name" value="MacB_PCD"/>
</dbReference>
<dbReference type="GO" id="GO:0098797">
    <property type="term" value="C:plasma membrane protein complex"/>
    <property type="evidence" value="ECO:0007669"/>
    <property type="project" value="TreeGrafter"/>
</dbReference>
<gene>
    <name evidence="10" type="ORF">FUA23_01390</name>
</gene>
<dbReference type="AlphaFoldDB" id="A0A5C7G0U2"/>
<keyword evidence="5 7" id="KW-1133">Transmembrane helix</keyword>
<dbReference type="PANTHER" id="PTHR30489:SF0">
    <property type="entry name" value="LIPOPROTEIN-RELEASING SYSTEM TRANSMEMBRANE PROTEIN LOLE"/>
    <property type="match status" value="1"/>
</dbReference>
<feature type="domain" description="ABC3 transporter permease C-terminal" evidence="8">
    <location>
        <begin position="308"/>
        <end position="433"/>
    </location>
</feature>
<evidence type="ECO:0000256" key="7">
    <source>
        <dbReference type="SAM" id="Phobius"/>
    </source>
</evidence>
<keyword evidence="4 7" id="KW-0812">Transmembrane</keyword>
<protein>
    <submittedName>
        <fullName evidence="10">ABC transporter permease</fullName>
    </submittedName>
</protein>
<evidence type="ECO:0000313" key="11">
    <source>
        <dbReference type="Proteomes" id="UP000321907"/>
    </source>
</evidence>
<evidence type="ECO:0000256" key="4">
    <source>
        <dbReference type="ARBA" id="ARBA00022692"/>
    </source>
</evidence>